<dbReference type="Proteomes" id="UP000014500">
    <property type="component" value="Unassembled WGS sequence"/>
</dbReference>
<dbReference type="GO" id="GO:0016042">
    <property type="term" value="P:lipid catabolic process"/>
    <property type="evidence" value="ECO:0007669"/>
    <property type="project" value="TreeGrafter"/>
</dbReference>
<dbReference type="STRING" id="126957.T1JA75"/>
<accession>T1JA75</accession>
<dbReference type="EnsemblMetazoa" id="SMAR010634-RA">
    <property type="protein sequence ID" value="SMAR010634-PA"/>
    <property type="gene ID" value="SMAR010634"/>
</dbReference>
<dbReference type="PRINTS" id="PR00821">
    <property type="entry name" value="TAGLIPASE"/>
</dbReference>
<evidence type="ECO:0000256" key="4">
    <source>
        <dbReference type="RuleBase" id="RU004262"/>
    </source>
</evidence>
<dbReference type="GO" id="GO:0005615">
    <property type="term" value="C:extracellular space"/>
    <property type="evidence" value="ECO:0007669"/>
    <property type="project" value="TreeGrafter"/>
</dbReference>
<dbReference type="InterPro" id="IPR033906">
    <property type="entry name" value="Lipase_N"/>
</dbReference>
<dbReference type="EMBL" id="JH431985">
    <property type="status" value="NOT_ANNOTATED_CDS"/>
    <property type="molecule type" value="Genomic_DNA"/>
</dbReference>
<dbReference type="InterPro" id="IPR013818">
    <property type="entry name" value="Lipase"/>
</dbReference>
<dbReference type="Gene3D" id="3.40.50.1820">
    <property type="entry name" value="alpha/beta hydrolase"/>
    <property type="match status" value="2"/>
</dbReference>
<evidence type="ECO:0000256" key="3">
    <source>
        <dbReference type="ARBA" id="ARBA00022525"/>
    </source>
</evidence>
<dbReference type="PANTHER" id="PTHR11610">
    <property type="entry name" value="LIPASE"/>
    <property type="match status" value="1"/>
</dbReference>
<evidence type="ECO:0000256" key="1">
    <source>
        <dbReference type="ARBA" id="ARBA00004613"/>
    </source>
</evidence>
<dbReference type="InterPro" id="IPR000734">
    <property type="entry name" value="TAG_lipase"/>
</dbReference>
<dbReference type="eggNOG" id="ENOG502QUK7">
    <property type="taxonomic scope" value="Eukaryota"/>
</dbReference>
<organism evidence="6 7">
    <name type="scientific">Strigamia maritima</name>
    <name type="common">European centipede</name>
    <name type="synonym">Geophilus maritimus</name>
    <dbReference type="NCBI Taxonomy" id="126957"/>
    <lineage>
        <taxon>Eukaryota</taxon>
        <taxon>Metazoa</taxon>
        <taxon>Ecdysozoa</taxon>
        <taxon>Arthropoda</taxon>
        <taxon>Myriapoda</taxon>
        <taxon>Chilopoda</taxon>
        <taxon>Pleurostigmophora</taxon>
        <taxon>Geophilomorpha</taxon>
        <taxon>Linotaeniidae</taxon>
        <taxon>Strigamia</taxon>
    </lineage>
</organism>
<reference evidence="6" key="2">
    <citation type="submission" date="2015-02" db="UniProtKB">
        <authorList>
            <consortium name="EnsemblMetazoa"/>
        </authorList>
    </citation>
    <scope>IDENTIFICATION</scope>
</reference>
<dbReference type="FunFam" id="3.40.50.1820:FF:000033">
    <property type="entry name" value="Pancreatic triacylglycerol lipase"/>
    <property type="match status" value="1"/>
</dbReference>
<keyword evidence="3" id="KW-0964">Secreted</keyword>
<dbReference type="SUPFAM" id="SSF53474">
    <property type="entry name" value="alpha/beta-Hydrolases"/>
    <property type="match status" value="2"/>
</dbReference>
<comment type="subcellular location">
    <subcellularLocation>
        <location evidence="1">Secreted</location>
    </subcellularLocation>
</comment>
<dbReference type="Pfam" id="PF00151">
    <property type="entry name" value="Lipase"/>
    <property type="match status" value="2"/>
</dbReference>
<dbReference type="GO" id="GO:0016298">
    <property type="term" value="F:lipase activity"/>
    <property type="evidence" value="ECO:0007669"/>
    <property type="project" value="InterPro"/>
</dbReference>
<sequence length="477" mass="53697">MAYELLRRGNFNIICVDWKKDDKTHITERIYARDRTQFGGYIGKRLNKLGRITGLDPASPYFESTHPVVRLDPSDAIFTRMQDHVDFYPNGGTRQPGCSDNIIESILYEDITEYSMSLINLWPAIKCFGELGCFPVDGPFRSAQRPISVAPFAPHVINSNFLLYTRASISPQVFSLDGVANATFFSAWRQSKVIIHGFQEDGFSKEWIRQMVGALLRKADFNVFVVDWANGAQMPYHQAVANARVVGSIVARLIRVLQMSRNATSESFHLIGHSLGAHIAGYAGQLTARLGRITGLDPAQPYFENTAEIVRLDPSDASLVDVIHTDAAPLWRGGMGMSKQCGHLDFYPNGGKSQPGCKKLGMKAFFNEENNFVFGMRQWLTCNHKRAYTLFTESIGSECLFISIPCRSYSAFRRGECFKCGQLGQDCSLMGFKADGSNKPSRKSIKYFLHTSSRTPHCRKRAIKLEFQRFFRLKPSI</sequence>
<dbReference type="InterPro" id="IPR029058">
    <property type="entry name" value="AB_hydrolase_fold"/>
</dbReference>
<evidence type="ECO:0000313" key="6">
    <source>
        <dbReference type="EnsemblMetazoa" id="SMAR010634-PA"/>
    </source>
</evidence>
<proteinExistence type="inferred from homology"/>
<evidence type="ECO:0000256" key="2">
    <source>
        <dbReference type="ARBA" id="ARBA00010701"/>
    </source>
</evidence>
<reference evidence="7" key="1">
    <citation type="submission" date="2011-05" db="EMBL/GenBank/DDBJ databases">
        <authorList>
            <person name="Richards S.R."/>
            <person name="Qu J."/>
            <person name="Jiang H."/>
            <person name="Jhangiani S.N."/>
            <person name="Agravi P."/>
            <person name="Goodspeed R."/>
            <person name="Gross S."/>
            <person name="Mandapat C."/>
            <person name="Jackson L."/>
            <person name="Mathew T."/>
            <person name="Pu L."/>
            <person name="Thornton R."/>
            <person name="Saada N."/>
            <person name="Wilczek-Boney K.B."/>
            <person name="Lee S."/>
            <person name="Kovar C."/>
            <person name="Wu Y."/>
            <person name="Scherer S.E."/>
            <person name="Worley K.C."/>
            <person name="Muzny D.M."/>
            <person name="Gibbs R."/>
        </authorList>
    </citation>
    <scope>NUCLEOTIDE SEQUENCE</scope>
    <source>
        <strain evidence="7">Brora</strain>
    </source>
</reference>
<dbReference type="PhylomeDB" id="T1JA75"/>
<comment type="similarity">
    <text evidence="2 4">Belongs to the AB hydrolase superfamily. Lipase family.</text>
</comment>
<dbReference type="AlphaFoldDB" id="T1JA75"/>
<feature type="domain" description="Lipase" evidence="5">
    <location>
        <begin position="127"/>
        <end position="456"/>
    </location>
</feature>
<dbReference type="HOGENOM" id="CLU_027171_0_0_1"/>
<keyword evidence="7" id="KW-1185">Reference proteome</keyword>
<dbReference type="CDD" id="cd00707">
    <property type="entry name" value="Pancreat_lipase_like"/>
    <property type="match status" value="1"/>
</dbReference>
<protein>
    <recommendedName>
        <fullName evidence="5">Lipase domain-containing protein</fullName>
    </recommendedName>
</protein>
<evidence type="ECO:0000313" key="7">
    <source>
        <dbReference type="Proteomes" id="UP000014500"/>
    </source>
</evidence>
<name>T1JA75_STRMM</name>
<dbReference type="OMA" id="VIEWDYW"/>
<evidence type="ECO:0000259" key="5">
    <source>
        <dbReference type="Pfam" id="PF00151"/>
    </source>
</evidence>
<feature type="domain" description="Lipase" evidence="5">
    <location>
        <begin position="39"/>
        <end position="107"/>
    </location>
</feature>